<evidence type="ECO:0000259" key="1">
    <source>
        <dbReference type="Pfam" id="PF09414"/>
    </source>
</evidence>
<keyword evidence="3" id="KW-0436">Ligase</keyword>
<keyword evidence="4" id="KW-1185">Reference proteome</keyword>
<name>A0A926Y5F7_9BACT</name>
<feature type="domain" description="RNA ligase 2 C-terminal" evidence="2">
    <location>
        <begin position="254"/>
        <end position="336"/>
    </location>
</feature>
<feature type="domain" description="RNA ligase" evidence="1">
    <location>
        <begin position="31"/>
        <end position="230"/>
    </location>
</feature>
<dbReference type="AlphaFoldDB" id="A0A926Y5F7"/>
<dbReference type="Pfam" id="PF18043">
    <property type="entry name" value="T4_Rnl2_C"/>
    <property type="match status" value="1"/>
</dbReference>
<dbReference type="EMBL" id="JACWZY010000034">
    <property type="protein sequence ID" value="MBD2704615.1"/>
    <property type="molecule type" value="Genomic_DNA"/>
</dbReference>
<comment type="caution">
    <text evidence="3">The sequence shown here is derived from an EMBL/GenBank/DDBJ whole genome shotgun (WGS) entry which is preliminary data.</text>
</comment>
<proteinExistence type="predicted"/>
<dbReference type="Gene3D" id="3.30.470.30">
    <property type="entry name" value="DNA ligase/mRNA capping enzyme"/>
    <property type="match status" value="1"/>
</dbReference>
<evidence type="ECO:0000313" key="4">
    <source>
        <dbReference type="Proteomes" id="UP000598820"/>
    </source>
</evidence>
<organism evidence="3 4">
    <name type="scientific">Spirosoma profusum</name>
    <dbReference type="NCBI Taxonomy" id="2771354"/>
    <lineage>
        <taxon>Bacteria</taxon>
        <taxon>Pseudomonadati</taxon>
        <taxon>Bacteroidota</taxon>
        <taxon>Cytophagia</taxon>
        <taxon>Cytophagales</taxon>
        <taxon>Cytophagaceae</taxon>
        <taxon>Spirosoma</taxon>
    </lineage>
</organism>
<protein>
    <submittedName>
        <fullName evidence="3">2'-5' RNA ligase</fullName>
    </submittedName>
</protein>
<accession>A0A926Y5F7</accession>
<dbReference type="Gene3D" id="1.10.10.1810">
    <property type="entry name" value="RNA ligase"/>
    <property type="match status" value="1"/>
</dbReference>
<evidence type="ECO:0000313" key="3">
    <source>
        <dbReference type="EMBL" id="MBD2704615.1"/>
    </source>
</evidence>
<dbReference type="InterPro" id="IPR040609">
    <property type="entry name" value="Rnl2_C"/>
</dbReference>
<dbReference type="GO" id="GO:0016874">
    <property type="term" value="F:ligase activity"/>
    <property type="evidence" value="ECO:0007669"/>
    <property type="project" value="UniProtKB-KW"/>
</dbReference>
<reference evidence="3" key="1">
    <citation type="submission" date="2020-09" db="EMBL/GenBank/DDBJ databases">
        <authorList>
            <person name="Kim M.K."/>
        </authorList>
    </citation>
    <scope>NUCLEOTIDE SEQUENCE</scope>
    <source>
        <strain evidence="3">BT702</strain>
    </source>
</reference>
<dbReference type="Gene3D" id="3.30.1490.70">
    <property type="match status" value="1"/>
</dbReference>
<sequence>MSEFLGYEKMPKNIKKLGLSENDFSKIDKLKWVVTEKVHGANFSFVYENGNLKFAKRKEYLKWADDFFGFQLVVRKLEDNILQLCEHLSAEIIGKKYIVHGELFGGEYPHPDVTPIKDLHAIQTGVYYTPDINFCAFDIAIEPVGSEPKYYVDYKTSLTYFKQFDIFHAKPLFIGKLVEAMNFNSRIDSLIPHEFKLPELKGNLIEGVVIKPFTKIDTEILASRPIFKLKNPEFDEEDKYHEAEKWSFTPKVSSKTEDLSFVVSELRGYINQNRLQSAISKIGEFDARNASRIIEIKKEFLEDVLLDFNENTSNFLNDLPSEAKEWIIDRVNSEVKLLLIRYCQNMDGDNTRHIVEN</sequence>
<dbReference type="InterPro" id="IPR041948">
    <property type="entry name" value="Rnl1/2_C_sf"/>
</dbReference>
<dbReference type="RefSeq" id="WP_190891331.1">
    <property type="nucleotide sequence ID" value="NZ_JACWZY010000034.1"/>
</dbReference>
<evidence type="ECO:0000259" key="2">
    <source>
        <dbReference type="Pfam" id="PF18043"/>
    </source>
</evidence>
<dbReference type="Pfam" id="PF09414">
    <property type="entry name" value="RNA_ligase"/>
    <property type="match status" value="1"/>
</dbReference>
<dbReference type="Proteomes" id="UP000598820">
    <property type="component" value="Unassembled WGS sequence"/>
</dbReference>
<dbReference type="SUPFAM" id="SSF56091">
    <property type="entry name" value="DNA ligase/mRNA capping enzyme, catalytic domain"/>
    <property type="match status" value="1"/>
</dbReference>
<dbReference type="InterPro" id="IPR021122">
    <property type="entry name" value="RNA_ligase_dom_REL/Rnl2"/>
</dbReference>
<gene>
    <name evidence="3" type="ORF">IC229_28515</name>
</gene>